<dbReference type="AlphaFoldDB" id="A0AAV2VWX4"/>
<dbReference type="RefSeq" id="WP_004397811.1">
    <property type="nucleotide sequence ID" value="NZ_LK391965.1"/>
</dbReference>
<keyword evidence="3" id="KW-0813">Transport</keyword>
<dbReference type="Proteomes" id="UP000018211">
    <property type="component" value="Unassembled WGS sequence"/>
</dbReference>
<feature type="chain" id="PRO_5043920864" description="Probable sugar-binding periplasmic protein" evidence="7">
    <location>
        <begin position="19"/>
        <end position="411"/>
    </location>
</feature>
<dbReference type="EMBL" id="CAOF01000176">
    <property type="protein sequence ID" value="CCO49258.1"/>
    <property type="molecule type" value="Genomic_DNA"/>
</dbReference>
<comment type="caution">
    <text evidence="8">The sequence shown here is derived from an EMBL/GenBank/DDBJ whole genome shotgun (WGS) entry which is preliminary data.</text>
</comment>
<name>A0AAV2VWX4_9VIBR</name>
<evidence type="ECO:0000256" key="5">
    <source>
        <dbReference type="ARBA" id="ARBA00049629"/>
    </source>
</evidence>
<organism evidence="8 9">
    <name type="scientific">Vibrio nigripulchritudo SOn1</name>
    <dbReference type="NCBI Taxonomy" id="1238450"/>
    <lineage>
        <taxon>Bacteria</taxon>
        <taxon>Pseudomonadati</taxon>
        <taxon>Pseudomonadota</taxon>
        <taxon>Gammaproteobacteria</taxon>
        <taxon>Vibrionales</taxon>
        <taxon>Vibrionaceae</taxon>
        <taxon>Vibrio</taxon>
    </lineage>
</organism>
<dbReference type="GO" id="GO:0042597">
    <property type="term" value="C:periplasmic space"/>
    <property type="evidence" value="ECO:0007669"/>
    <property type="project" value="UniProtKB-SubCell"/>
</dbReference>
<dbReference type="SUPFAM" id="SSF53850">
    <property type="entry name" value="Periplasmic binding protein-like II"/>
    <property type="match status" value="1"/>
</dbReference>
<dbReference type="Pfam" id="PF01547">
    <property type="entry name" value="SBP_bac_1"/>
    <property type="match status" value="1"/>
</dbReference>
<comment type="function">
    <text evidence="5">Part of a binding-protein-dependent transport system for a sugar.</text>
</comment>
<dbReference type="InterPro" id="IPR006059">
    <property type="entry name" value="SBP"/>
</dbReference>
<protein>
    <recommendedName>
        <fullName evidence="6">Probable sugar-binding periplasmic protein</fullName>
    </recommendedName>
</protein>
<evidence type="ECO:0000256" key="1">
    <source>
        <dbReference type="ARBA" id="ARBA00004418"/>
    </source>
</evidence>
<comment type="similarity">
    <text evidence="2">Belongs to the bacterial solute-binding protein 1 family.</text>
</comment>
<accession>A0AAV2VWX4</accession>
<sequence length="411" mass="45789">MKIGYSLILLLTAAPAFSKPSFELLHWWTANGENAALSVIEDRFHHSPVRLVGDSITGGGGAPAKTILQARAIAGNPPNIAQMEGPAIQSWAALGFLHNVNAVADAQNWDQVLYPEVQKIHRYEGNYVAIPLNIHRLNWMWVNTEVLTQHGVAIPHDWHSLLTSLTELKAKGITPLALGREQWQIVQLFENIAFGIGGADYYRKAFVQLEPQALKSQETEDALQRFRAIANITREDMSDKRWDQGTQSLIEGRVAFQITGDWALGEMLYANATIPDHIDCIAFPSTEKGFIYNIDSLAFFKAHQDDLETLSYVTTSLSQPEFLLTFSQKKGAIPAQKNISVETLSRCQKKSHFEFNQAINTGNAMPSFIDSMAVNPIIQNAVSKELYKFFNDPSIKTKTLINNLSALSHNI</sequence>
<evidence type="ECO:0000256" key="3">
    <source>
        <dbReference type="ARBA" id="ARBA00022448"/>
    </source>
</evidence>
<feature type="signal peptide" evidence="7">
    <location>
        <begin position="1"/>
        <end position="18"/>
    </location>
</feature>
<reference evidence="8 9" key="1">
    <citation type="journal article" date="2013" name="ISME J.">
        <title>Comparative genomics of pathogenic lineages of Vibrio nigripulchritudo identifies virulence-associated traits.</title>
        <authorList>
            <person name="Goudenege D."/>
            <person name="Labreuche Y."/>
            <person name="Krin E."/>
            <person name="Ansquer D."/>
            <person name="Mangenot S."/>
            <person name="Calteau A."/>
            <person name="Medigue C."/>
            <person name="Mazel D."/>
            <person name="Polz M.F."/>
            <person name="Le Roux F."/>
        </authorList>
    </citation>
    <scope>NUCLEOTIDE SEQUENCE [LARGE SCALE GENOMIC DNA]</scope>
    <source>
        <strain evidence="8 9">SOn1</strain>
    </source>
</reference>
<evidence type="ECO:0000256" key="4">
    <source>
        <dbReference type="ARBA" id="ARBA00022729"/>
    </source>
</evidence>
<keyword evidence="8" id="KW-0762">Sugar transport</keyword>
<evidence type="ECO:0000256" key="6">
    <source>
        <dbReference type="ARBA" id="ARBA00049753"/>
    </source>
</evidence>
<dbReference type="Gene3D" id="3.40.190.10">
    <property type="entry name" value="Periplasmic binding protein-like II"/>
    <property type="match status" value="2"/>
</dbReference>
<evidence type="ECO:0000256" key="2">
    <source>
        <dbReference type="ARBA" id="ARBA00008520"/>
    </source>
</evidence>
<dbReference type="PANTHER" id="PTHR43649">
    <property type="entry name" value="ARABINOSE-BINDING PROTEIN-RELATED"/>
    <property type="match status" value="1"/>
</dbReference>
<dbReference type="InterPro" id="IPR050490">
    <property type="entry name" value="Bact_solute-bd_prot1"/>
</dbReference>
<gene>
    <name evidence="8" type="ORF">VIBNISOn1_800040</name>
</gene>
<dbReference type="PANTHER" id="PTHR43649:SF28">
    <property type="entry name" value="BINDING PROTEIN COMPONENT OF ABC SUGAR TRANSPORTER-RELATED"/>
    <property type="match status" value="1"/>
</dbReference>
<evidence type="ECO:0000256" key="7">
    <source>
        <dbReference type="SAM" id="SignalP"/>
    </source>
</evidence>
<proteinExistence type="inferred from homology"/>
<evidence type="ECO:0000313" key="8">
    <source>
        <dbReference type="EMBL" id="CCO49258.1"/>
    </source>
</evidence>
<comment type="subcellular location">
    <subcellularLocation>
        <location evidence="1">Periplasm</location>
    </subcellularLocation>
</comment>
<evidence type="ECO:0000313" key="9">
    <source>
        <dbReference type="Proteomes" id="UP000018211"/>
    </source>
</evidence>
<keyword evidence="4 7" id="KW-0732">Signal</keyword>